<dbReference type="SMART" id="SM00066">
    <property type="entry name" value="GAL4"/>
    <property type="match status" value="1"/>
</dbReference>
<feature type="signal peptide" evidence="3">
    <location>
        <begin position="1"/>
        <end position="38"/>
    </location>
</feature>
<dbReference type="PROSITE" id="PS00463">
    <property type="entry name" value="ZN2_CY6_FUNGAL_1"/>
    <property type="match status" value="1"/>
</dbReference>
<organism evidence="5 6">
    <name type="scientific">Trichoderma gamsii</name>
    <dbReference type="NCBI Taxonomy" id="398673"/>
    <lineage>
        <taxon>Eukaryota</taxon>
        <taxon>Fungi</taxon>
        <taxon>Dikarya</taxon>
        <taxon>Ascomycota</taxon>
        <taxon>Pezizomycotina</taxon>
        <taxon>Sordariomycetes</taxon>
        <taxon>Hypocreomycetidae</taxon>
        <taxon>Hypocreales</taxon>
        <taxon>Hypocreaceae</taxon>
        <taxon>Trichoderma</taxon>
    </lineage>
</organism>
<dbReference type="EMBL" id="JPDN02000012">
    <property type="protein sequence ID" value="PON26802.1"/>
    <property type="molecule type" value="Genomic_DNA"/>
</dbReference>
<evidence type="ECO:0000259" key="4">
    <source>
        <dbReference type="PROSITE" id="PS00463"/>
    </source>
</evidence>
<keyword evidence="3" id="KW-0732">Signal</keyword>
<feature type="domain" description="Zn(2)-C6 fungal-type" evidence="4">
    <location>
        <begin position="64"/>
        <end position="91"/>
    </location>
</feature>
<reference evidence="5 6" key="1">
    <citation type="journal article" date="2016" name="Genome Announc.">
        <title>Draft Whole-Genome Sequence of Trichoderma gamsii T6085, a Promising Biocontrol Agent of Fusarium Head Blight on Wheat.</title>
        <authorList>
            <person name="Baroncelli R."/>
            <person name="Zapparata A."/>
            <person name="Piaggeschi G."/>
            <person name="Sarrocco S."/>
            <person name="Vannacci G."/>
        </authorList>
    </citation>
    <scope>NUCLEOTIDE SEQUENCE [LARGE SCALE GENOMIC DNA]</scope>
    <source>
        <strain evidence="5 6">T6085</strain>
    </source>
</reference>
<evidence type="ECO:0000256" key="1">
    <source>
        <dbReference type="ARBA" id="ARBA00023242"/>
    </source>
</evidence>
<evidence type="ECO:0000256" key="3">
    <source>
        <dbReference type="SAM" id="SignalP"/>
    </source>
</evidence>
<dbReference type="STRING" id="398673.A0A2P4ZR93"/>
<proteinExistence type="predicted"/>
<dbReference type="SUPFAM" id="SSF57701">
    <property type="entry name" value="Zn2/Cys6 DNA-binding domain"/>
    <property type="match status" value="1"/>
</dbReference>
<dbReference type="Proteomes" id="UP000054821">
    <property type="component" value="Unassembled WGS sequence"/>
</dbReference>
<sequence length="419" mass="46413">MHIAERHQSTRSVLQLLPELLLQLLFELFLELPCGVSSLSFDTATMAALHDGPRVSQQPRLRMACDACHETKTRCSGGAVCESCEDLAVPCVYSVAKLIGRPPGSRNKKHNKLGRKPRPETRPIMDMTAAATDDHITRDTEDVSLSSEAVSVVTCPAPRSASLSSSPLHDNIGSITSSLSSNLFDSGCEPHNSKSGRFMDLLGRLKPATNNDSRTRLEMILQGVRKFHEEWVNFQLCHHCHEYPDPDILLLIITCIRLPLRQLKRSWIMMPGGDQLLAVEQATPLHPTFLGTYQMTAEEEDVVTNVLLKRALAVLQGILVELKNLLDRQEINASLSDWYNGTAKLGANADAFPCSNHISPSIYGDPSPPTPTWTGSYRLQDVDRDENSIAMESNDFTPLQQMVTLAIRECQNLTAFTNN</sequence>
<protein>
    <recommendedName>
        <fullName evidence="4">Zn(2)-C6 fungal-type domain-containing protein</fullName>
    </recommendedName>
</protein>
<accession>A0A2P4ZR93</accession>
<dbReference type="RefSeq" id="XP_024405857.1">
    <property type="nucleotide sequence ID" value="XM_024549393.1"/>
</dbReference>
<dbReference type="GO" id="GO:0000981">
    <property type="term" value="F:DNA-binding transcription factor activity, RNA polymerase II-specific"/>
    <property type="evidence" value="ECO:0007669"/>
    <property type="project" value="InterPro"/>
</dbReference>
<feature type="chain" id="PRO_5015130527" description="Zn(2)-C6 fungal-type domain-containing protein" evidence="3">
    <location>
        <begin position="39"/>
        <end position="419"/>
    </location>
</feature>
<dbReference type="InterPro" id="IPR001138">
    <property type="entry name" value="Zn2Cys6_DnaBD"/>
</dbReference>
<comment type="caution">
    <text evidence="5">The sequence shown here is derived from an EMBL/GenBank/DDBJ whole genome shotgun (WGS) entry which is preliminary data.</text>
</comment>
<dbReference type="CDD" id="cd00067">
    <property type="entry name" value="GAL4"/>
    <property type="match status" value="1"/>
</dbReference>
<evidence type="ECO:0000313" key="5">
    <source>
        <dbReference type="EMBL" id="PON26802.1"/>
    </source>
</evidence>
<feature type="region of interest" description="Disordered" evidence="2">
    <location>
        <begin position="102"/>
        <end position="121"/>
    </location>
</feature>
<dbReference type="InterPro" id="IPR036864">
    <property type="entry name" value="Zn2-C6_fun-type_DNA-bd_sf"/>
</dbReference>
<evidence type="ECO:0000313" key="6">
    <source>
        <dbReference type="Proteomes" id="UP000054821"/>
    </source>
</evidence>
<evidence type="ECO:0000256" key="2">
    <source>
        <dbReference type="SAM" id="MobiDB-lite"/>
    </source>
</evidence>
<dbReference type="GO" id="GO:0008270">
    <property type="term" value="F:zinc ion binding"/>
    <property type="evidence" value="ECO:0007669"/>
    <property type="project" value="InterPro"/>
</dbReference>
<keyword evidence="1" id="KW-0539">Nucleus</keyword>
<dbReference type="Gene3D" id="4.10.240.10">
    <property type="entry name" value="Zn(2)-C6 fungal-type DNA-binding domain"/>
    <property type="match status" value="1"/>
</dbReference>
<dbReference type="AlphaFoldDB" id="A0A2P4ZR93"/>
<dbReference type="GeneID" id="36347504"/>
<keyword evidence="6" id="KW-1185">Reference proteome</keyword>
<dbReference type="Pfam" id="PF00172">
    <property type="entry name" value="Zn_clus"/>
    <property type="match status" value="1"/>
</dbReference>
<name>A0A2P4ZR93_9HYPO</name>
<feature type="compositionally biased region" description="Basic residues" evidence="2">
    <location>
        <begin position="106"/>
        <end position="116"/>
    </location>
</feature>
<gene>
    <name evidence="5" type="ORF">TGAM01_v204303</name>
</gene>